<dbReference type="AlphaFoldDB" id="A0A6A6IAR5"/>
<dbReference type="EMBL" id="ML987197">
    <property type="protein sequence ID" value="KAF2247012.1"/>
    <property type="molecule type" value="Genomic_DNA"/>
</dbReference>
<sequence>MDPPSPSKFPMSPGMPIFAVSPERAAGTKPPYGPPAAQSPSLPDLRTSPLRKHRRNDSDISVQGLAAMFENLEVKDFKEAQAKYVQALQRQKTKHANEVRQMEKEHALAIGRREVRIEELDEELQRLKAAMKDAVSKESWDAARQEQREAIAKWENAMAGVEERRIAAANKAYKIDKLNDALKTKCQEYKKAHQEEKEKREHAQRMLPTFQGKIQGLQRTIQRTESDLKYHMAEAEKYKYQVYGLQVDLEAVRAELGGEVQTLKDKLRLVEGERDALKTSLKEEEVLRIAAEGGIALPAATIEEHDEFGSPVRSPRKQRTPERDEGDKENVAPRKAIVELKFVQQELTAEKRLRQRVQEQVEFMKMECQFRCCSCRIADMKGLEYVHDNSYTAEMDRIKASVPTPPSSNHGDDPMEGVVIKQESVDEEHPFTPPAEEPQAGQNPETSEQTLDTTVLVKRPLSNSPEPEIAFSPTTGTFRSVASPVKAQVPAHAATPAKPSHLGLSAITELTTESSPWTPDASSTIIPRETASPPPFRTASRLQSRAEVVSGNQAEVKSAGISIHEDVVLDSDEENSEPQTPLHGSSGPTTPGQYLMRTITTTTTIPLHFSPVTPATKPGNQPLTPSTVAHAPSDARTPVLGELSLNKLPIDREAALEAIRQRRGRARSMAAGHGTPRKGMMEGVKERRDISAPVSRVRR</sequence>
<name>A0A6A6IAR5_9PLEO</name>
<proteinExistence type="predicted"/>
<protein>
    <submittedName>
        <fullName evidence="3">Uncharacterized protein</fullName>
    </submittedName>
</protein>
<feature type="compositionally biased region" description="Polar residues" evidence="2">
    <location>
        <begin position="577"/>
        <end position="592"/>
    </location>
</feature>
<dbReference type="PANTHER" id="PTHR42041:SF1">
    <property type="entry name" value="DNA ENDONUCLEASE ACTIVATOR CTP1 C-TERMINAL DOMAIN-CONTAINING PROTEIN"/>
    <property type="match status" value="1"/>
</dbReference>
<feature type="region of interest" description="Disordered" evidence="2">
    <location>
        <begin position="510"/>
        <end position="537"/>
    </location>
</feature>
<feature type="region of interest" description="Disordered" evidence="2">
    <location>
        <begin position="300"/>
        <end position="331"/>
    </location>
</feature>
<evidence type="ECO:0000256" key="2">
    <source>
        <dbReference type="SAM" id="MobiDB-lite"/>
    </source>
</evidence>
<evidence type="ECO:0000313" key="3">
    <source>
        <dbReference type="EMBL" id="KAF2247012.1"/>
    </source>
</evidence>
<feature type="coiled-coil region" evidence="1">
    <location>
        <begin position="85"/>
        <end position="206"/>
    </location>
</feature>
<dbReference type="Proteomes" id="UP000800094">
    <property type="component" value="Unassembled WGS sequence"/>
</dbReference>
<feature type="region of interest" description="Disordered" evidence="2">
    <location>
        <begin position="662"/>
        <end position="699"/>
    </location>
</feature>
<reference evidence="3" key="1">
    <citation type="journal article" date="2020" name="Stud. Mycol.">
        <title>101 Dothideomycetes genomes: a test case for predicting lifestyles and emergence of pathogens.</title>
        <authorList>
            <person name="Haridas S."/>
            <person name="Albert R."/>
            <person name="Binder M."/>
            <person name="Bloem J."/>
            <person name="Labutti K."/>
            <person name="Salamov A."/>
            <person name="Andreopoulos B."/>
            <person name="Baker S."/>
            <person name="Barry K."/>
            <person name="Bills G."/>
            <person name="Bluhm B."/>
            <person name="Cannon C."/>
            <person name="Castanera R."/>
            <person name="Culley D."/>
            <person name="Daum C."/>
            <person name="Ezra D."/>
            <person name="Gonzalez J."/>
            <person name="Henrissat B."/>
            <person name="Kuo A."/>
            <person name="Liang C."/>
            <person name="Lipzen A."/>
            <person name="Lutzoni F."/>
            <person name="Magnuson J."/>
            <person name="Mondo S."/>
            <person name="Nolan M."/>
            <person name="Ohm R."/>
            <person name="Pangilinan J."/>
            <person name="Park H.-J."/>
            <person name="Ramirez L."/>
            <person name="Alfaro M."/>
            <person name="Sun H."/>
            <person name="Tritt A."/>
            <person name="Yoshinaga Y."/>
            <person name="Zwiers L.-H."/>
            <person name="Turgeon B."/>
            <person name="Goodwin S."/>
            <person name="Spatafora J."/>
            <person name="Crous P."/>
            <person name="Grigoriev I."/>
        </authorList>
    </citation>
    <scope>NUCLEOTIDE SEQUENCE</scope>
    <source>
        <strain evidence="3">CBS 122368</strain>
    </source>
</reference>
<accession>A0A6A6IAR5</accession>
<gene>
    <name evidence="3" type="ORF">BU26DRAFT_459048</name>
</gene>
<evidence type="ECO:0000256" key="1">
    <source>
        <dbReference type="SAM" id="Coils"/>
    </source>
</evidence>
<feature type="region of interest" description="Disordered" evidence="2">
    <location>
        <begin position="570"/>
        <end position="592"/>
    </location>
</feature>
<organism evidence="3 4">
    <name type="scientific">Trematosphaeria pertusa</name>
    <dbReference type="NCBI Taxonomy" id="390896"/>
    <lineage>
        <taxon>Eukaryota</taxon>
        <taxon>Fungi</taxon>
        <taxon>Dikarya</taxon>
        <taxon>Ascomycota</taxon>
        <taxon>Pezizomycotina</taxon>
        <taxon>Dothideomycetes</taxon>
        <taxon>Pleosporomycetidae</taxon>
        <taxon>Pleosporales</taxon>
        <taxon>Massarineae</taxon>
        <taxon>Trematosphaeriaceae</taxon>
        <taxon>Trematosphaeria</taxon>
    </lineage>
</organism>
<feature type="compositionally biased region" description="Basic and acidic residues" evidence="2">
    <location>
        <begin position="319"/>
        <end position="331"/>
    </location>
</feature>
<keyword evidence="4" id="KW-1185">Reference proteome</keyword>
<keyword evidence="1" id="KW-0175">Coiled coil</keyword>
<dbReference type="PANTHER" id="PTHR42041">
    <property type="entry name" value="DNA ENDONUCLEASE ACTIVATOR CTP1 C-TERMINAL DOMAIN-CONTAINING PROTEIN"/>
    <property type="match status" value="1"/>
</dbReference>
<feature type="compositionally biased region" description="Polar residues" evidence="2">
    <location>
        <begin position="440"/>
        <end position="450"/>
    </location>
</feature>
<feature type="compositionally biased region" description="Polar residues" evidence="2">
    <location>
        <begin position="510"/>
        <end position="525"/>
    </location>
</feature>
<evidence type="ECO:0000313" key="4">
    <source>
        <dbReference type="Proteomes" id="UP000800094"/>
    </source>
</evidence>
<dbReference type="RefSeq" id="XP_033682016.1">
    <property type="nucleotide sequence ID" value="XM_033824995.1"/>
</dbReference>
<feature type="region of interest" description="Disordered" evidence="2">
    <location>
        <begin position="1"/>
        <end position="58"/>
    </location>
</feature>
<dbReference type="OrthoDB" id="4495335at2759"/>
<dbReference type="GeneID" id="54578325"/>
<feature type="compositionally biased region" description="Basic and acidic residues" evidence="2">
    <location>
        <begin position="679"/>
        <end position="690"/>
    </location>
</feature>
<feature type="region of interest" description="Disordered" evidence="2">
    <location>
        <begin position="425"/>
        <end position="450"/>
    </location>
</feature>